<name>A0A1W1IBA7_9BACT</name>
<dbReference type="EMBL" id="LT828648">
    <property type="protein sequence ID" value="SLM50053.1"/>
    <property type="molecule type" value="Genomic_DNA"/>
</dbReference>
<dbReference type="OrthoDB" id="9796752at2"/>
<gene>
    <name evidence="2" type="ORF">NSJP_3886</name>
</gene>
<keyword evidence="1" id="KW-0472">Membrane</keyword>
<evidence type="ECO:0000313" key="2">
    <source>
        <dbReference type="EMBL" id="SLM50053.1"/>
    </source>
</evidence>
<evidence type="ECO:0000256" key="1">
    <source>
        <dbReference type="SAM" id="Phobius"/>
    </source>
</evidence>
<feature type="transmembrane region" description="Helical" evidence="1">
    <location>
        <begin position="46"/>
        <end position="64"/>
    </location>
</feature>
<protein>
    <submittedName>
        <fullName evidence="2">Uncharacterized protein</fullName>
    </submittedName>
</protein>
<dbReference type="Proteomes" id="UP000192042">
    <property type="component" value="Chromosome I"/>
</dbReference>
<dbReference type="STRING" id="1325564.NSJP_3886"/>
<keyword evidence="1" id="KW-0812">Transmembrane</keyword>
<dbReference type="AlphaFoldDB" id="A0A1W1IBA7"/>
<organism evidence="2 3">
    <name type="scientific">Nitrospira japonica</name>
    <dbReference type="NCBI Taxonomy" id="1325564"/>
    <lineage>
        <taxon>Bacteria</taxon>
        <taxon>Pseudomonadati</taxon>
        <taxon>Nitrospirota</taxon>
        <taxon>Nitrospiria</taxon>
        <taxon>Nitrospirales</taxon>
        <taxon>Nitrospiraceae</taxon>
        <taxon>Nitrospira</taxon>
    </lineage>
</organism>
<keyword evidence="3" id="KW-1185">Reference proteome</keyword>
<proteinExistence type="predicted"/>
<dbReference type="KEGG" id="nja:NSJP_3886"/>
<evidence type="ECO:0000313" key="3">
    <source>
        <dbReference type="Proteomes" id="UP000192042"/>
    </source>
</evidence>
<reference evidence="2 3" key="1">
    <citation type="submission" date="2017-03" db="EMBL/GenBank/DDBJ databases">
        <authorList>
            <person name="Afonso C.L."/>
            <person name="Miller P.J."/>
            <person name="Scott M.A."/>
            <person name="Spackman E."/>
            <person name="Goraichik I."/>
            <person name="Dimitrov K.M."/>
            <person name="Suarez D.L."/>
            <person name="Swayne D.E."/>
        </authorList>
    </citation>
    <scope>NUCLEOTIDE SEQUENCE [LARGE SCALE GENOMIC DNA]</scope>
    <source>
        <strain evidence="2">Genome sequencing of Nitrospira japonica strain NJ11</strain>
    </source>
</reference>
<dbReference type="RefSeq" id="WP_080888207.1">
    <property type="nucleotide sequence ID" value="NZ_LT828648.1"/>
</dbReference>
<accession>A0A1W1IBA7</accession>
<keyword evidence="1" id="KW-1133">Transmembrane helix</keyword>
<sequence>MTNIAFITLVILVMAFPGYVLRASYYAGTFTRHVLPKSWTDDIARAILYSLPLHLVAVLGFEWLQHDGFIHTTLTFEVAYRILVGQYDDQLSAITRTLYQNKVHLGGYYTSVLLGAFAVGHGFRWFVWTYKLDVKVPWLLRFRNEWVYTLLGRDVKIPVQHEGGRVYVRLEALTRIPIEEKDKTRLYRGFVEAFTTEESGALRDIFLIDAERGKFRREPAKPVEFYWKPITPGNLLVLKYSEIQNMNVTYLLELPEAPHL</sequence>